<dbReference type="InterPro" id="IPR036291">
    <property type="entry name" value="NAD(P)-bd_dom_sf"/>
</dbReference>
<dbReference type="CDD" id="cd05233">
    <property type="entry name" value="SDR_c"/>
    <property type="match status" value="1"/>
</dbReference>
<evidence type="ECO:0000256" key="2">
    <source>
        <dbReference type="ARBA" id="ARBA00022857"/>
    </source>
</evidence>
<dbReference type="Pfam" id="PF00106">
    <property type="entry name" value="adh_short"/>
    <property type="match status" value="1"/>
</dbReference>
<dbReference type="GO" id="GO:0004359">
    <property type="term" value="F:glutaminase activity"/>
    <property type="evidence" value="ECO:0007669"/>
    <property type="project" value="InterPro"/>
</dbReference>
<dbReference type="SUPFAM" id="SSF51735">
    <property type="entry name" value="NAD(P)-binding Rossmann-fold domains"/>
    <property type="match status" value="1"/>
</dbReference>
<keyword evidence="2" id="KW-0521">NADP</keyword>
<reference evidence="5" key="1">
    <citation type="journal article" date="2014" name="Genome Announc.">
        <title>Draft genome sequence of Colletotrichum sublineola, a destructive pathogen of cultivated sorghum.</title>
        <authorList>
            <person name="Baroncelli R."/>
            <person name="Sanz-Martin J.M."/>
            <person name="Rech G.E."/>
            <person name="Sukno S.A."/>
            <person name="Thon M.R."/>
        </authorList>
    </citation>
    <scope>NUCLEOTIDE SEQUENCE [LARGE SCALE GENOMIC DNA]</scope>
    <source>
        <strain evidence="5">TX430BB</strain>
    </source>
</reference>
<dbReference type="Gene3D" id="3.40.50.720">
    <property type="entry name" value="NAD(P)-binding Rossmann-like Domain"/>
    <property type="match status" value="1"/>
</dbReference>
<dbReference type="PRINTS" id="PR00081">
    <property type="entry name" value="GDHRDH"/>
</dbReference>
<keyword evidence="3" id="KW-0560">Oxidoreductase</keyword>
<dbReference type="PROSITE" id="PS00061">
    <property type="entry name" value="ADH_SHORT"/>
    <property type="match status" value="1"/>
</dbReference>
<dbReference type="STRING" id="1173701.A0A066XDQ5"/>
<sequence length="321" mass="35269">MEAFATALNSHAADPSLVETGAMNFTKTIHKKPYPAILPSRPELSQNGRTVVITGGSAGIGFAIAQGFAQAGAKRIIILGRRQNLVDEAVSKLEREYQGVQFSGIQSDVNDLGHSEKLWKGFEEDGTVIDVLVLNAAKISSDGPILALGRDDVWDSFTMNVRSLLDFSERFYKQKNGEGRQKASFAMISWQFLVNLSTEAIHDFRKAGPWPAYSASKNAGTLLIQLIAKDTSPENMQIINFHPGVVKTSLFQDVPDDFYPFDDAALAGSFAVWAASEEARFLHGRFVWAKWDVEELKTGEIGDKIRKNDLYLKVGVVGLQG</sequence>
<keyword evidence="5" id="KW-1185">Reference proteome</keyword>
<accession>A0A066XDQ5</accession>
<dbReference type="PROSITE" id="PS51130">
    <property type="entry name" value="PDXT_SNO_2"/>
    <property type="match status" value="1"/>
</dbReference>
<evidence type="ECO:0000313" key="4">
    <source>
        <dbReference type="EMBL" id="KDN64140.1"/>
    </source>
</evidence>
<dbReference type="OMA" id="WGDFESN"/>
<dbReference type="InterPro" id="IPR002161">
    <property type="entry name" value="PdxT/SNO"/>
</dbReference>
<dbReference type="InterPro" id="IPR002347">
    <property type="entry name" value="SDR_fam"/>
</dbReference>
<dbReference type="PANTHER" id="PTHR42901:SF1">
    <property type="entry name" value="ALCOHOL DEHYDROGENASE"/>
    <property type="match status" value="1"/>
</dbReference>
<evidence type="ECO:0000256" key="1">
    <source>
        <dbReference type="ARBA" id="ARBA00006484"/>
    </source>
</evidence>
<name>A0A066XDQ5_COLSU</name>
<dbReference type="EMBL" id="JMSE01001156">
    <property type="protein sequence ID" value="KDN64140.1"/>
    <property type="molecule type" value="Genomic_DNA"/>
</dbReference>
<comment type="similarity">
    <text evidence="1">Belongs to the short-chain dehydrogenases/reductases (SDR) family.</text>
</comment>
<organism evidence="4 5">
    <name type="scientific">Colletotrichum sublineola</name>
    <name type="common">Sorghum anthracnose fungus</name>
    <dbReference type="NCBI Taxonomy" id="1173701"/>
    <lineage>
        <taxon>Eukaryota</taxon>
        <taxon>Fungi</taxon>
        <taxon>Dikarya</taxon>
        <taxon>Ascomycota</taxon>
        <taxon>Pezizomycotina</taxon>
        <taxon>Sordariomycetes</taxon>
        <taxon>Hypocreomycetidae</taxon>
        <taxon>Glomerellales</taxon>
        <taxon>Glomerellaceae</taxon>
        <taxon>Colletotrichum</taxon>
        <taxon>Colletotrichum graminicola species complex</taxon>
    </lineage>
</organism>
<dbReference type="OrthoDB" id="1933717at2759"/>
<evidence type="ECO:0000256" key="3">
    <source>
        <dbReference type="ARBA" id="ARBA00023002"/>
    </source>
</evidence>
<dbReference type="PANTHER" id="PTHR42901">
    <property type="entry name" value="ALCOHOL DEHYDROGENASE"/>
    <property type="match status" value="1"/>
</dbReference>
<proteinExistence type="inferred from homology"/>
<dbReference type="HOGENOM" id="CLU_010194_8_2_1"/>
<protein>
    <submittedName>
        <fullName evidence="4">Putative short chain dehydrogenase</fullName>
    </submittedName>
</protein>
<dbReference type="InterPro" id="IPR020904">
    <property type="entry name" value="Sc_DH/Rdtase_CS"/>
</dbReference>
<comment type="caution">
    <text evidence="4">The sequence shown here is derived from an EMBL/GenBank/DDBJ whole genome shotgun (WGS) entry which is preliminary data.</text>
</comment>
<dbReference type="AlphaFoldDB" id="A0A066XDQ5"/>
<dbReference type="eggNOG" id="KOG0725">
    <property type="taxonomic scope" value="Eukaryota"/>
</dbReference>
<dbReference type="GO" id="GO:0042823">
    <property type="term" value="P:pyridoxal phosphate biosynthetic process"/>
    <property type="evidence" value="ECO:0007669"/>
    <property type="project" value="InterPro"/>
</dbReference>
<dbReference type="Proteomes" id="UP000027238">
    <property type="component" value="Unassembled WGS sequence"/>
</dbReference>
<evidence type="ECO:0000313" key="5">
    <source>
        <dbReference type="Proteomes" id="UP000027238"/>
    </source>
</evidence>
<gene>
    <name evidence="4" type="ORF">CSUB01_02733</name>
</gene>
<dbReference type="GO" id="GO:0016491">
    <property type="term" value="F:oxidoreductase activity"/>
    <property type="evidence" value="ECO:0007669"/>
    <property type="project" value="UniProtKB-KW"/>
</dbReference>